<evidence type="ECO:0000256" key="7">
    <source>
        <dbReference type="ARBA" id="ARBA00023002"/>
    </source>
</evidence>
<dbReference type="SUPFAM" id="SSF51905">
    <property type="entry name" value="FAD/NAD(P)-binding domain"/>
    <property type="match status" value="1"/>
</dbReference>
<dbReference type="GO" id="GO:0046208">
    <property type="term" value="P:spermine catabolic process"/>
    <property type="evidence" value="ECO:0007669"/>
    <property type="project" value="EnsemblPlants"/>
</dbReference>
<keyword evidence="5" id="KW-0285">Flavoprotein</keyword>
<evidence type="ECO:0000256" key="6">
    <source>
        <dbReference type="ARBA" id="ARBA00022827"/>
    </source>
</evidence>
<dbReference type="EMBL" id="KI392064">
    <property type="protein sequence ID" value="ERN19777.1"/>
    <property type="molecule type" value="Genomic_DNA"/>
</dbReference>
<sequence length="522" mass="56645">MGSEMVVEKPKVVVVGAGMAGLTAANHLHRAAGSAGLLHLTVVEGGARIGGRIRSTEFEGERVELGATWIHGIGGSPIYDIAKRIGSLCSDQPSERMDGFPENAVTLAEGGRAPNVSTIDRIASLYRNLMDFAKGRPLLDADAEALAKEAARGGTRGIGAFLRRGLSLHRGTVAVGGDEMLDALFAMHECTERTYTSADDLGELDLAAEREYREFPDEEITIAKGYRTVIDHLASQLPPGCIQLQKQVVCIEWSRSSRHGMPVTVYFGDGSSMDAHHVIVTVSLGVLKEAVQGGMFRPPLPPFKESAVSKLGFGVVNKLFLRVEPSACLDSLKPAFPFLQMAFMQGLQTEDEEVPWWMKKTASLCPIHKTSRNVLAWFAGKEAMELESLSDEEVINGVCKTLSKLGFEVNSNAKSFEIKSEFGHLSGKMAKVLKSGWGSDPLFRGSYSFVKVGSSGAEMDAMAEPLPRPEESDERPLQLLFAGEATHRTHYSTTHGAYFSGLREADRLIKHYGWGLHPPPSS</sequence>
<evidence type="ECO:0000259" key="8">
    <source>
        <dbReference type="Pfam" id="PF01593"/>
    </source>
</evidence>
<dbReference type="STRING" id="13333.U5DEB4"/>
<dbReference type="AlphaFoldDB" id="U5DEB4"/>
<gene>
    <name evidence="9" type="ORF">AMTR_s00064p00094890</name>
</gene>
<dbReference type="Gramene" id="ERN19777">
    <property type="protein sequence ID" value="ERN19777"/>
    <property type="gene ID" value="AMTR_s00064p00094890"/>
</dbReference>
<dbReference type="Gene3D" id="3.90.660.10">
    <property type="match status" value="1"/>
</dbReference>
<name>U5DEB4_AMBTC</name>
<dbReference type="GO" id="GO:0046592">
    <property type="term" value="F:polyamine oxidase activity"/>
    <property type="evidence" value="ECO:0000318"/>
    <property type="project" value="GO_Central"/>
</dbReference>
<dbReference type="Proteomes" id="UP000017836">
    <property type="component" value="Unassembled WGS sequence"/>
</dbReference>
<dbReference type="Gene3D" id="3.50.50.60">
    <property type="entry name" value="FAD/NAD(P)-binding domain"/>
    <property type="match status" value="1"/>
</dbReference>
<dbReference type="OMA" id="CITGCHS"/>
<dbReference type="OrthoDB" id="2019015at2759"/>
<dbReference type="GO" id="GO:1990534">
    <property type="term" value="F:thermospermine oxidase activity"/>
    <property type="evidence" value="ECO:0007669"/>
    <property type="project" value="EnsemblPlants"/>
</dbReference>
<evidence type="ECO:0000256" key="5">
    <source>
        <dbReference type="ARBA" id="ARBA00022630"/>
    </source>
</evidence>
<feature type="domain" description="Amine oxidase" evidence="8">
    <location>
        <begin position="19"/>
        <end position="509"/>
    </location>
</feature>
<dbReference type="HOGENOM" id="CLU_004498_2_3_1"/>
<dbReference type="PANTHER" id="PTHR10742">
    <property type="entry name" value="FLAVIN MONOAMINE OXIDASE"/>
    <property type="match status" value="1"/>
</dbReference>
<dbReference type="InterPro" id="IPR002937">
    <property type="entry name" value="Amino_oxidase"/>
</dbReference>
<keyword evidence="4" id="KW-0963">Cytoplasm</keyword>
<evidence type="ECO:0000313" key="9">
    <source>
        <dbReference type="EMBL" id="ERN19777.1"/>
    </source>
</evidence>
<evidence type="ECO:0000256" key="3">
    <source>
        <dbReference type="ARBA" id="ARBA00005995"/>
    </source>
</evidence>
<dbReference type="eggNOG" id="KOG0685">
    <property type="taxonomic scope" value="Eukaryota"/>
</dbReference>
<organism evidence="9 10">
    <name type="scientific">Amborella trichopoda</name>
    <dbReference type="NCBI Taxonomy" id="13333"/>
    <lineage>
        <taxon>Eukaryota</taxon>
        <taxon>Viridiplantae</taxon>
        <taxon>Streptophyta</taxon>
        <taxon>Embryophyta</taxon>
        <taxon>Tracheophyta</taxon>
        <taxon>Spermatophyta</taxon>
        <taxon>Magnoliopsida</taxon>
        <taxon>Amborellales</taxon>
        <taxon>Amborellaceae</taxon>
        <taxon>Amborella</taxon>
    </lineage>
</organism>
<dbReference type="InterPro" id="IPR050281">
    <property type="entry name" value="Flavin_monoamine_oxidase"/>
</dbReference>
<dbReference type="SUPFAM" id="SSF54373">
    <property type="entry name" value="FAD-linked reductases, C-terminal domain"/>
    <property type="match status" value="1"/>
</dbReference>
<protein>
    <recommendedName>
        <fullName evidence="8">Amine oxidase domain-containing protein</fullName>
    </recommendedName>
</protein>
<dbReference type="PANTHER" id="PTHR10742:SF405">
    <property type="entry name" value="PEROXISOMAL N(1)-ACETYL-SPERMINE_SPERMIDINE OXIDASE"/>
    <property type="match status" value="1"/>
</dbReference>
<dbReference type="Pfam" id="PF01593">
    <property type="entry name" value="Amino_oxidase"/>
    <property type="match status" value="1"/>
</dbReference>
<evidence type="ECO:0000313" key="10">
    <source>
        <dbReference type="Proteomes" id="UP000017836"/>
    </source>
</evidence>
<proteinExistence type="inferred from homology"/>
<dbReference type="InterPro" id="IPR036188">
    <property type="entry name" value="FAD/NAD-bd_sf"/>
</dbReference>
<dbReference type="GO" id="GO:0048510">
    <property type="term" value="P:regulation of timing of transition from vegetative to reproductive phase"/>
    <property type="evidence" value="ECO:0007669"/>
    <property type="project" value="EnsemblPlants"/>
</dbReference>
<dbReference type="GO" id="GO:1903602">
    <property type="term" value="P:thermospermine catabolic process"/>
    <property type="evidence" value="ECO:0007669"/>
    <property type="project" value="EnsemblPlants"/>
</dbReference>
<dbReference type="GO" id="GO:0052901">
    <property type="term" value="F:spermine oxidase activity"/>
    <property type="evidence" value="ECO:0007669"/>
    <property type="project" value="EnsemblPlants"/>
</dbReference>
<dbReference type="GO" id="GO:0005737">
    <property type="term" value="C:cytoplasm"/>
    <property type="evidence" value="ECO:0000318"/>
    <property type="project" value="GO_Central"/>
</dbReference>
<keyword evidence="7" id="KW-0560">Oxidoreductase</keyword>
<evidence type="ECO:0000256" key="4">
    <source>
        <dbReference type="ARBA" id="ARBA00022490"/>
    </source>
</evidence>
<comment type="similarity">
    <text evidence="3">Belongs to the flavin monoamine oxidase family.</text>
</comment>
<comment type="cofactor">
    <cofactor evidence="1">
        <name>FAD</name>
        <dbReference type="ChEBI" id="CHEBI:57692"/>
    </cofactor>
</comment>
<evidence type="ECO:0000256" key="1">
    <source>
        <dbReference type="ARBA" id="ARBA00001974"/>
    </source>
</evidence>
<dbReference type="GO" id="GO:0050660">
    <property type="term" value="F:flavin adenine dinucleotide binding"/>
    <property type="evidence" value="ECO:0007669"/>
    <property type="project" value="EnsemblPlants"/>
</dbReference>
<accession>U5DEB4</accession>
<keyword evidence="6" id="KW-0274">FAD</keyword>
<reference evidence="10" key="1">
    <citation type="journal article" date="2013" name="Science">
        <title>The Amborella genome and the evolution of flowering plants.</title>
        <authorList>
            <consortium name="Amborella Genome Project"/>
        </authorList>
    </citation>
    <scope>NUCLEOTIDE SEQUENCE [LARGE SCALE GENOMIC DNA]</scope>
</reference>
<dbReference type="GO" id="GO:0052903">
    <property type="term" value="F:N(1)-acetylpolyamine oxidase (3-acetamidopropanal-forming) activity"/>
    <property type="evidence" value="ECO:0007669"/>
    <property type="project" value="EnsemblPlants"/>
</dbReference>
<dbReference type="KEGG" id="atr:18448170"/>
<comment type="subcellular location">
    <subcellularLocation>
        <location evidence="2">Cytoplasm</location>
    </subcellularLocation>
</comment>
<evidence type="ECO:0000256" key="2">
    <source>
        <dbReference type="ARBA" id="ARBA00004496"/>
    </source>
</evidence>
<keyword evidence="10" id="KW-1185">Reference proteome</keyword>